<feature type="domain" description="PepSY" evidence="3">
    <location>
        <begin position="85"/>
        <end position="150"/>
    </location>
</feature>
<feature type="signal peptide" evidence="2">
    <location>
        <begin position="1"/>
        <end position="25"/>
    </location>
</feature>
<feature type="region of interest" description="Disordered" evidence="1">
    <location>
        <begin position="29"/>
        <end position="84"/>
    </location>
</feature>
<evidence type="ECO:0000313" key="4">
    <source>
        <dbReference type="EMBL" id="MFC7310132.1"/>
    </source>
</evidence>
<gene>
    <name evidence="4" type="ORF">ACFQVC_38680</name>
</gene>
<evidence type="ECO:0000313" key="5">
    <source>
        <dbReference type="Proteomes" id="UP001596523"/>
    </source>
</evidence>
<evidence type="ECO:0000256" key="1">
    <source>
        <dbReference type="SAM" id="MobiDB-lite"/>
    </source>
</evidence>
<feature type="compositionally biased region" description="Basic and acidic residues" evidence="1">
    <location>
        <begin position="199"/>
        <end position="219"/>
    </location>
</feature>
<accession>A0ABW2JXE7</accession>
<comment type="caution">
    <text evidence="4">The sequence shown here is derived from an EMBL/GenBank/DDBJ whole genome shotgun (WGS) entry which is preliminary data.</text>
</comment>
<protein>
    <submittedName>
        <fullName evidence="4">PepSY domain-containing protein</fullName>
    </submittedName>
</protein>
<organism evidence="4 5">
    <name type="scientific">Streptomyces monticola</name>
    <dbReference type="NCBI Taxonomy" id="2666263"/>
    <lineage>
        <taxon>Bacteria</taxon>
        <taxon>Bacillati</taxon>
        <taxon>Actinomycetota</taxon>
        <taxon>Actinomycetes</taxon>
        <taxon>Kitasatosporales</taxon>
        <taxon>Streptomycetaceae</taxon>
        <taxon>Streptomyces</taxon>
    </lineage>
</organism>
<feature type="region of interest" description="Disordered" evidence="1">
    <location>
        <begin position="189"/>
        <end position="219"/>
    </location>
</feature>
<keyword evidence="5" id="KW-1185">Reference proteome</keyword>
<dbReference type="Gene3D" id="3.10.450.40">
    <property type="match status" value="1"/>
</dbReference>
<evidence type="ECO:0000256" key="2">
    <source>
        <dbReference type="SAM" id="SignalP"/>
    </source>
</evidence>
<dbReference type="RefSeq" id="WP_381840049.1">
    <property type="nucleotide sequence ID" value="NZ_JBHTCF010000028.1"/>
</dbReference>
<proteinExistence type="predicted"/>
<feature type="region of interest" description="Disordered" evidence="1">
    <location>
        <begin position="96"/>
        <end position="121"/>
    </location>
</feature>
<sequence>MKRNIVIATVAAAALIGGGTAAAFATGDDEAPAAAKSQDGRSVTNIGQNDDRDDSRDDHGDRDDRDDRDDSRDDRDDAAAVRDAKVTAAQAIDAALKAQPGTAVSADLDLYDGDDDRGDDRGWEVDILGQGTTSYTVHVDPSSGKVLGKETEDDGDDADDIREQRAALKGAQVDAEQAAEAASVKGFVTSVDLDDDEDAKDRGWDVETADGKNKGHDRDWNVDLKTAKVTQDQDDDRYDG</sequence>
<dbReference type="InterPro" id="IPR025711">
    <property type="entry name" value="PepSY"/>
</dbReference>
<feature type="compositionally biased region" description="Basic and acidic residues" evidence="1">
    <location>
        <begin position="49"/>
        <end position="84"/>
    </location>
</feature>
<dbReference type="Proteomes" id="UP001596523">
    <property type="component" value="Unassembled WGS sequence"/>
</dbReference>
<name>A0ABW2JXE7_9ACTN</name>
<keyword evidence="2" id="KW-0732">Signal</keyword>
<feature type="region of interest" description="Disordered" evidence="1">
    <location>
        <begin position="134"/>
        <end position="159"/>
    </location>
</feature>
<evidence type="ECO:0000259" key="3">
    <source>
        <dbReference type="Pfam" id="PF03413"/>
    </source>
</evidence>
<feature type="chain" id="PRO_5046007495" evidence="2">
    <location>
        <begin position="26"/>
        <end position="240"/>
    </location>
</feature>
<reference evidence="5" key="1">
    <citation type="journal article" date="2019" name="Int. J. Syst. Evol. Microbiol.">
        <title>The Global Catalogue of Microorganisms (GCM) 10K type strain sequencing project: providing services to taxonomists for standard genome sequencing and annotation.</title>
        <authorList>
            <consortium name="The Broad Institute Genomics Platform"/>
            <consortium name="The Broad Institute Genome Sequencing Center for Infectious Disease"/>
            <person name="Wu L."/>
            <person name="Ma J."/>
        </authorList>
    </citation>
    <scope>NUCLEOTIDE SEQUENCE [LARGE SCALE GENOMIC DNA]</scope>
    <source>
        <strain evidence="5">SYNS20</strain>
    </source>
</reference>
<dbReference type="Pfam" id="PF03413">
    <property type="entry name" value="PepSY"/>
    <property type="match status" value="1"/>
</dbReference>
<dbReference type="EMBL" id="JBHTCF010000028">
    <property type="protein sequence ID" value="MFC7310132.1"/>
    <property type="molecule type" value="Genomic_DNA"/>
</dbReference>